<evidence type="ECO:0000256" key="1">
    <source>
        <dbReference type="SAM" id="MobiDB-lite"/>
    </source>
</evidence>
<evidence type="ECO:0008006" key="5">
    <source>
        <dbReference type="Google" id="ProtNLM"/>
    </source>
</evidence>
<dbReference type="EMBL" id="CP048000">
    <property type="protein sequence ID" value="QHQ60113.1"/>
    <property type="molecule type" value="Genomic_DNA"/>
</dbReference>
<evidence type="ECO:0000256" key="2">
    <source>
        <dbReference type="SAM" id="SignalP"/>
    </source>
</evidence>
<accession>A0A6P1TI48</accession>
<feature type="chain" id="PRO_5039497562" description="Lipocalin-like domain-containing protein" evidence="2">
    <location>
        <begin position="21"/>
        <end position="125"/>
    </location>
</feature>
<dbReference type="RefSeq" id="WP_161836949.1">
    <property type="nucleotide sequence ID" value="NZ_CP048000.1"/>
</dbReference>
<keyword evidence="2" id="KW-0732">Signal</keyword>
<name>A0A6P1TI48_9FIRM</name>
<evidence type="ECO:0000313" key="4">
    <source>
        <dbReference type="Proteomes" id="UP000464314"/>
    </source>
</evidence>
<proteinExistence type="predicted"/>
<feature type="signal peptide" evidence="2">
    <location>
        <begin position="1"/>
        <end position="20"/>
    </location>
</feature>
<dbReference type="AlphaFoldDB" id="A0A6P1TI48"/>
<protein>
    <recommendedName>
        <fullName evidence="5">Lipocalin-like domain-containing protein</fullName>
    </recommendedName>
</protein>
<sequence length="125" mass="13567">MKRRLSLLLAVLLVLSFALVGCGSKEPASKLEGTTWELSGGKDPSGIEVTAEQMEQLGMTEFTLEFKKDGVVTVNFAGESQDGTWSEKDGVVTIGSEGENMTLKLEDDVLSMDQDGTTLMFKEKK</sequence>
<keyword evidence="4" id="KW-1185">Reference proteome</keyword>
<dbReference type="PROSITE" id="PS51257">
    <property type="entry name" value="PROKAR_LIPOPROTEIN"/>
    <property type="match status" value="1"/>
</dbReference>
<reference evidence="3 4" key="1">
    <citation type="submission" date="2020-01" db="EMBL/GenBank/DDBJ databases">
        <title>Genome analysis of Anaerocolumna sp. CBA3638.</title>
        <authorList>
            <person name="Kim J."/>
            <person name="Roh S.W."/>
        </authorList>
    </citation>
    <scope>NUCLEOTIDE SEQUENCE [LARGE SCALE GENOMIC DNA]</scope>
    <source>
        <strain evidence="3 4">CBA3638</strain>
    </source>
</reference>
<dbReference type="Proteomes" id="UP000464314">
    <property type="component" value="Chromosome"/>
</dbReference>
<feature type="region of interest" description="Disordered" evidence="1">
    <location>
        <begin position="25"/>
        <end position="45"/>
    </location>
</feature>
<gene>
    <name evidence="3" type="ORF">Ana3638_04375</name>
</gene>
<dbReference type="KEGG" id="anr:Ana3638_04375"/>
<organism evidence="3 4">
    <name type="scientific">Anaerocolumna sedimenticola</name>
    <dbReference type="NCBI Taxonomy" id="2696063"/>
    <lineage>
        <taxon>Bacteria</taxon>
        <taxon>Bacillati</taxon>
        <taxon>Bacillota</taxon>
        <taxon>Clostridia</taxon>
        <taxon>Lachnospirales</taxon>
        <taxon>Lachnospiraceae</taxon>
        <taxon>Anaerocolumna</taxon>
    </lineage>
</organism>
<evidence type="ECO:0000313" key="3">
    <source>
        <dbReference type="EMBL" id="QHQ60113.1"/>
    </source>
</evidence>